<keyword evidence="11" id="KW-0716">Sensory transduction</keyword>
<reference evidence="14" key="1">
    <citation type="submission" date="2025-08" db="UniProtKB">
        <authorList>
            <consortium name="RefSeq"/>
        </authorList>
    </citation>
    <scope>IDENTIFICATION</scope>
    <source>
        <tissue evidence="14">Blood</tissue>
    </source>
</reference>
<keyword evidence="2 11" id="KW-1003">Cell membrane</keyword>
<evidence type="ECO:0000256" key="2">
    <source>
        <dbReference type="ARBA" id="ARBA00022475"/>
    </source>
</evidence>
<keyword evidence="5 11" id="KW-1133">Transmembrane helix</keyword>
<evidence type="ECO:0000259" key="12">
    <source>
        <dbReference type="PROSITE" id="PS50262"/>
    </source>
</evidence>
<feature type="transmembrane region" description="Helical" evidence="11">
    <location>
        <begin position="198"/>
        <end position="224"/>
    </location>
</feature>
<comment type="similarity">
    <text evidence="10">Belongs to the G-protein coupled receptor 1 family.</text>
</comment>
<keyword evidence="9 10" id="KW-0807">Transducer</keyword>
<keyword evidence="6 10" id="KW-0297">G-protein coupled receptor</keyword>
<dbReference type="PRINTS" id="PR00245">
    <property type="entry name" value="OLFACTORYR"/>
</dbReference>
<feature type="transmembrane region" description="Helical" evidence="11">
    <location>
        <begin position="147"/>
        <end position="169"/>
    </location>
</feature>
<evidence type="ECO:0000256" key="4">
    <source>
        <dbReference type="ARBA" id="ARBA00022725"/>
    </source>
</evidence>
<feature type="domain" description="G-protein coupled receptors family 1 profile" evidence="12">
    <location>
        <begin position="41"/>
        <end position="291"/>
    </location>
</feature>
<dbReference type="InterPro" id="IPR050516">
    <property type="entry name" value="Olfactory_GPCR"/>
</dbReference>
<evidence type="ECO:0000313" key="13">
    <source>
        <dbReference type="Proteomes" id="UP001652627"/>
    </source>
</evidence>
<dbReference type="GeneID" id="136991810"/>
<protein>
    <recommendedName>
        <fullName evidence="11">Olfactory receptor</fullName>
    </recommendedName>
</protein>
<dbReference type="SUPFAM" id="SSF81321">
    <property type="entry name" value="Family A G protein-coupled receptor-like"/>
    <property type="match status" value="1"/>
</dbReference>
<evidence type="ECO:0000256" key="1">
    <source>
        <dbReference type="ARBA" id="ARBA00004651"/>
    </source>
</evidence>
<evidence type="ECO:0000256" key="3">
    <source>
        <dbReference type="ARBA" id="ARBA00022692"/>
    </source>
</evidence>
<dbReference type="InterPro" id="IPR000276">
    <property type="entry name" value="GPCR_Rhodpsn"/>
</dbReference>
<evidence type="ECO:0000256" key="8">
    <source>
        <dbReference type="ARBA" id="ARBA00023170"/>
    </source>
</evidence>
<feature type="transmembrane region" description="Helical" evidence="11">
    <location>
        <begin position="25"/>
        <end position="48"/>
    </location>
</feature>
<dbReference type="Gene3D" id="1.20.1070.10">
    <property type="entry name" value="Rhodopsin 7-helix transmembrane proteins"/>
    <property type="match status" value="1"/>
</dbReference>
<organism evidence="13 14">
    <name type="scientific">Apteryx mantelli</name>
    <name type="common">North Island brown kiwi</name>
    <dbReference type="NCBI Taxonomy" id="2696672"/>
    <lineage>
        <taxon>Eukaryota</taxon>
        <taxon>Metazoa</taxon>
        <taxon>Chordata</taxon>
        <taxon>Craniata</taxon>
        <taxon>Vertebrata</taxon>
        <taxon>Euteleostomi</taxon>
        <taxon>Archelosauria</taxon>
        <taxon>Archosauria</taxon>
        <taxon>Dinosauria</taxon>
        <taxon>Saurischia</taxon>
        <taxon>Theropoda</taxon>
        <taxon>Coelurosauria</taxon>
        <taxon>Aves</taxon>
        <taxon>Palaeognathae</taxon>
        <taxon>Apterygiformes</taxon>
        <taxon>Apterygidae</taxon>
        <taxon>Apteryx</taxon>
    </lineage>
</organism>
<proteinExistence type="inferred from homology"/>
<dbReference type="Proteomes" id="UP001652627">
    <property type="component" value="Chromosome 4"/>
</dbReference>
<feature type="transmembrane region" description="Helical" evidence="11">
    <location>
        <begin position="102"/>
        <end position="126"/>
    </location>
</feature>
<accession>A0ABM4EF90</accession>
<dbReference type="PANTHER" id="PTHR26452">
    <property type="entry name" value="OLFACTORY RECEPTOR"/>
    <property type="match status" value="1"/>
</dbReference>
<dbReference type="PROSITE" id="PS50262">
    <property type="entry name" value="G_PROTEIN_RECEP_F1_2"/>
    <property type="match status" value="1"/>
</dbReference>
<keyword evidence="3 10" id="KW-0812">Transmembrane</keyword>
<sequence length="351" mass="38698">MEQVNMSTASEFIVVGPSDAPEVHFLLFVLFSIICLAALAGNIAILVAISTDTRLHNPRYFFLCSLSFLDILCPTITVPKIMLEALLFENKVISFTGCMLQLFFLIGVVGTEIFLLAVMACDRYVAICHPLQYMNIVSMKLCAHRATGTWIAGFLNSLLHTSFVFTLLFCDSNKVDQYYCDIPPVLALSCSPTYTRDLVILTVAGVLGGSALLVMLISYASVLLTVLCKSSAEGRHTAFSTCGSHFRVVCLFYGNTICKYVWTSSSYSSNQDRIVSMLYGIFTPLLNPLIYHLRNKELERTLRRMASQARTALTRREHLSQSLAASGGQATGQVLQFMISPGQVKDSSPLT</sequence>
<evidence type="ECO:0000313" key="14">
    <source>
        <dbReference type="RefSeq" id="XP_067151364.1"/>
    </source>
</evidence>
<dbReference type="InterPro" id="IPR000725">
    <property type="entry name" value="Olfact_rcpt"/>
</dbReference>
<evidence type="ECO:0000256" key="10">
    <source>
        <dbReference type="RuleBase" id="RU000688"/>
    </source>
</evidence>
<evidence type="ECO:0000256" key="11">
    <source>
        <dbReference type="RuleBase" id="RU363047"/>
    </source>
</evidence>
<dbReference type="PRINTS" id="PR00237">
    <property type="entry name" value="GPCRRHODOPSN"/>
</dbReference>
<dbReference type="PROSITE" id="PS00237">
    <property type="entry name" value="G_PROTEIN_RECEP_F1_1"/>
    <property type="match status" value="1"/>
</dbReference>
<gene>
    <name evidence="14" type="primary">LOC136991810</name>
</gene>
<evidence type="ECO:0000256" key="9">
    <source>
        <dbReference type="ARBA" id="ARBA00023224"/>
    </source>
</evidence>
<keyword evidence="4 11" id="KW-0552">Olfaction</keyword>
<feature type="transmembrane region" description="Helical" evidence="11">
    <location>
        <begin position="60"/>
        <end position="82"/>
    </location>
</feature>
<evidence type="ECO:0000256" key="7">
    <source>
        <dbReference type="ARBA" id="ARBA00023136"/>
    </source>
</evidence>
<name>A0ABM4EF90_9AVES</name>
<comment type="subcellular location">
    <subcellularLocation>
        <location evidence="1 11">Cell membrane</location>
        <topology evidence="1 11">Multi-pass membrane protein</topology>
    </subcellularLocation>
</comment>
<dbReference type="CDD" id="cd13954">
    <property type="entry name" value="7tmA_OR"/>
    <property type="match status" value="1"/>
</dbReference>
<dbReference type="InterPro" id="IPR017452">
    <property type="entry name" value="GPCR_Rhodpsn_7TM"/>
</dbReference>
<evidence type="ECO:0000256" key="5">
    <source>
        <dbReference type="ARBA" id="ARBA00022989"/>
    </source>
</evidence>
<keyword evidence="8 10" id="KW-0675">Receptor</keyword>
<keyword evidence="7 11" id="KW-0472">Membrane</keyword>
<evidence type="ECO:0000256" key="6">
    <source>
        <dbReference type="ARBA" id="ARBA00023040"/>
    </source>
</evidence>
<dbReference type="RefSeq" id="XP_067151364.1">
    <property type="nucleotide sequence ID" value="XM_067295263.1"/>
</dbReference>
<dbReference type="Pfam" id="PF13853">
    <property type="entry name" value="7tm_4"/>
    <property type="match status" value="1"/>
</dbReference>
<keyword evidence="13" id="KW-1185">Reference proteome</keyword>